<organism evidence="2 3">
    <name type="scientific">Dibothriocephalus latus</name>
    <name type="common">Fish tapeworm</name>
    <name type="synonym">Diphyllobothrium latum</name>
    <dbReference type="NCBI Taxonomy" id="60516"/>
    <lineage>
        <taxon>Eukaryota</taxon>
        <taxon>Metazoa</taxon>
        <taxon>Spiralia</taxon>
        <taxon>Lophotrochozoa</taxon>
        <taxon>Platyhelminthes</taxon>
        <taxon>Cestoda</taxon>
        <taxon>Eucestoda</taxon>
        <taxon>Diphyllobothriidea</taxon>
        <taxon>Diphyllobothriidae</taxon>
        <taxon>Dibothriocephalus</taxon>
    </lineage>
</organism>
<dbReference type="PANTHER" id="PTHR47385">
    <property type="entry name" value="CALPONIN"/>
    <property type="match status" value="1"/>
</dbReference>
<dbReference type="Proteomes" id="UP000281553">
    <property type="component" value="Unassembled WGS sequence"/>
</dbReference>
<name>A0A3P7NXC4_DIBLA</name>
<dbReference type="AlphaFoldDB" id="A0A3P7NXC4"/>
<proteinExistence type="predicted"/>
<protein>
    <recommendedName>
        <fullName evidence="1">Calponin-homology (CH) domain-containing protein</fullName>
    </recommendedName>
</protein>
<dbReference type="GO" id="GO:0051015">
    <property type="term" value="F:actin filament binding"/>
    <property type="evidence" value="ECO:0007669"/>
    <property type="project" value="TreeGrafter"/>
</dbReference>
<evidence type="ECO:0000259" key="1">
    <source>
        <dbReference type="PROSITE" id="PS50021"/>
    </source>
</evidence>
<dbReference type="PROSITE" id="PS50021">
    <property type="entry name" value="CH"/>
    <property type="match status" value="1"/>
</dbReference>
<sequence length="156" mass="17625">MNSKYDPETEKEVIDWMNQITGESVPLGRENVAAALKNGHILVKLINAIYAGTSPLPPTAQRKKHPFKFNTMTAPFKQMENIQIFLTAAEAYGVPRASLFQTVDLYELRNMTQVLNCLLQLGSEVRPVGSACKVIDWYFQSMYLQVVLFHYNSALP</sequence>
<evidence type="ECO:0000313" key="2">
    <source>
        <dbReference type="EMBL" id="VDN10216.1"/>
    </source>
</evidence>
<dbReference type="GO" id="GO:0007015">
    <property type="term" value="P:actin filament organization"/>
    <property type="evidence" value="ECO:0007669"/>
    <property type="project" value="TreeGrafter"/>
</dbReference>
<dbReference type="Gene3D" id="1.10.418.10">
    <property type="entry name" value="Calponin-like domain"/>
    <property type="match status" value="1"/>
</dbReference>
<dbReference type="OrthoDB" id="21595at2759"/>
<dbReference type="SUPFAM" id="SSF47576">
    <property type="entry name" value="Calponin-homology domain, CH-domain"/>
    <property type="match status" value="1"/>
</dbReference>
<dbReference type="InterPro" id="IPR036872">
    <property type="entry name" value="CH_dom_sf"/>
</dbReference>
<evidence type="ECO:0000313" key="3">
    <source>
        <dbReference type="Proteomes" id="UP000281553"/>
    </source>
</evidence>
<dbReference type="EMBL" id="UYRU01048677">
    <property type="protein sequence ID" value="VDN10216.1"/>
    <property type="molecule type" value="Genomic_DNA"/>
</dbReference>
<dbReference type="InterPro" id="IPR001715">
    <property type="entry name" value="CH_dom"/>
</dbReference>
<dbReference type="SMART" id="SM00033">
    <property type="entry name" value="CH"/>
    <property type="match status" value="1"/>
</dbReference>
<dbReference type="InterPro" id="IPR050606">
    <property type="entry name" value="Calponin-like"/>
</dbReference>
<accession>A0A3P7NXC4</accession>
<reference evidence="2 3" key="1">
    <citation type="submission" date="2018-11" db="EMBL/GenBank/DDBJ databases">
        <authorList>
            <consortium name="Pathogen Informatics"/>
        </authorList>
    </citation>
    <scope>NUCLEOTIDE SEQUENCE [LARGE SCALE GENOMIC DNA]</scope>
</reference>
<dbReference type="GO" id="GO:0015629">
    <property type="term" value="C:actin cytoskeleton"/>
    <property type="evidence" value="ECO:0007669"/>
    <property type="project" value="TreeGrafter"/>
</dbReference>
<dbReference type="PANTHER" id="PTHR47385:SF14">
    <property type="entry name" value="TRANSGELIN"/>
    <property type="match status" value="1"/>
</dbReference>
<keyword evidence="3" id="KW-1185">Reference proteome</keyword>
<gene>
    <name evidence="2" type="ORF">DILT_LOCUS6047</name>
</gene>
<feature type="domain" description="Calponin-homology (CH)" evidence="1">
    <location>
        <begin position="7"/>
        <end position="126"/>
    </location>
</feature>
<dbReference type="Pfam" id="PF00307">
    <property type="entry name" value="CH"/>
    <property type="match status" value="1"/>
</dbReference>